<dbReference type="PROSITE" id="PS00622">
    <property type="entry name" value="HTH_LUXR_1"/>
    <property type="match status" value="1"/>
</dbReference>
<name>A0ABN0TI32_9ACTN</name>
<dbReference type="InterPro" id="IPR016032">
    <property type="entry name" value="Sig_transdc_resp-reg_C-effctor"/>
</dbReference>
<dbReference type="PROSITE" id="PS50043">
    <property type="entry name" value="HTH_LUXR_2"/>
    <property type="match status" value="1"/>
</dbReference>
<sequence length="688" mass="73797">MRRVLLDTAAGNPLAVRELAAAIQDHGLTRGIDRPEHLPMSERLERTFLGQVSALPESTRRLLLVLAAAEDLPLADVMTAARRFAAGPDDLDIADAADLIRISGDRALFRHPLVASAVYGGADTADRDAVHHALSETTVDADRSAWHRALATHTEDERVAAALAMAGQRARRRGALADAGRALHRAATLTSVGEVRAARLVQAAEAYRGAGRWRDAVRAGREAIPLTADAGLLVPLAHTFAMMAVIGAPDGGEPSVFDEIADRLPEGPERIGVLIAAVTAADGRGGARELLERQRGSTDDPLLIPALAVLDPVRYAPHLRRRLPRTIRRTDDPVHLLVLARSAEIVQNVPAAMRCLDRAVDGFRRAGSPRDVCLTVNRRGRLRLAAGLLTDADADLQVSLRVAEELELTTVVAAGAVALARLRLRRGEPVEAAEVLAREAALAGDRPSRRLAADYAWARGLLASAENRAEDAWQHLRAVSGDRETLRWALADLVEAGLAAGHAEEARDVVEAVAGEAAALASPYLTASVHRCRALLGTGPAVDDDYREALRFGRESPGAFELARTQVAYGAWLRQQRRVVEAREPLADALRELDRLRIAPLADRAAAELRAAGVTPARDSAAARVVDATAVLTRQELQIAQLAAAGLTNREIADQVFLSHRTVGAHLYRIYPKLGISTRGELAALMAR</sequence>
<dbReference type="InterPro" id="IPR011990">
    <property type="entry name" value="TPR-like_helical_dom_sf"/>
</dbReference>
<feature type="domain" description="HTH luxR-type" evidence="1">
    <location>
        <begin position="625"/>
        <end position="688"/>
    </location>
</feature>
<comment type="caution">
    <text evidence="2">The sequence shown here is derived from an EMBL/GenBank/DDBJ whole genome shotgun (WGS) entry which is preliminary data.</text>
</comment>
<dbReference type="CDD" id="cd06170">
    <property type="entry name" value="LuxR_C_like"/>
    <property type="match status" value="1"/>
</dbReference>
<protein>
    <submittedName>
        <fullName evidence="2">LuxR family transcriptional regulator</fullName>
    </submittedName>
</protein>
<dbReference type="Pfam" id="PF00196">
    <property type="entry name" value="GerE"/>
    <property type="match status" value="1"/>
</dbReference>
<gene>
    <name evidence="2" type="ORF">GCM10009539_04300</name>
</gene>
<dbReference type="SUPFAM" id="SSF48452">
    <property type="entry name" value="TPR-like"/>
    <property type="match status" value="1"/>
</dbReference>
<dbReference type="Gene3D" id="1.10.10.10">
    <property type="entry name" value="Winged helix-like DNA-binding domain superfamily/Winged helix DNA-binding domain"/>
    <property type="match status" value="1"/>
</dbReference>
<evidence type="ECO:0000259" key="1">
    <source>
        <dbReference type="PROSITE" id="PS50043"/>
    </source>
</evidence>
<dbReference type="SUPFAM" id="SSF46894">
    <property type="entry name" value="C-terminal effector domain of the bipartite response regulators"/>
    <property type="match status" value="1"/>
</dbReference>
<dbReference type="SMART" id="SM00421">
    <property type="entry name" value="HTH_LUXR"/>
    <property type="match status" value="1"/>
</dbReference>
<proteinExistence type="predicted"/>
<accession>A0ABN0TI32</accession>
<dbReference type="Proteomes" id="UP001500967">
    <property type="component" value="Unassembled WGS sequence"/>
</dbReference>
<dbReference type="Gene3D" id="1.25.40.10">
    <property type="entry name" value="Tetratricopeptide repeat domain"/>
    <property type="match status" value="1"/>
</dbReference>
<evidence type="ECO:0000313" key="2">
    <source>
        <dbReference type="EMBL" id="GAA0222251.1"/>
    </source>
</evidence>
<dbReference type="InterPro" id="IPR000792">
    <property type="entry name" value="Tscrpt_reg_LuxR_C"/>
</dbReference>
<keyword evidence="3" id="KW-1185">Reference proteome</keyword>
<reference evidence="2 3" key="1">
    <citation type="journal article" date="2019" name="Int. J. Syst. Evol. Microbiol.">
        <title>The Global Catalogue of Microorganisms (GCM) 10K type strain sequencing project: providing services to taxonomists for standard genome sequencing and annotation.</title>
        <authorList>
            <consortium name="The Broad Institute Genomics Platform"/>
            <consortium name="The Broad Institute Genome Sequencing Center for Infectious Disease"/>
            <person name="Wu L."/>
            <person name="Ma J."/>
        </authorList>
    </citation>
    <scope>NUCLEOTIDE SEQUENCE [LARGE SCALE GENOMIC DNA]</scope>
    <source>
        <strain evidence="2 3">JCM 10425</strain>
    </source>
</reference>
<dbReference type="InterPro" id="IPR036388">
    <property type="entry name" value="WH-like_DNA-bd_sf"/>
</dbReference>
<dbReference type="PRINTS" id="PR00038">
    <property type="entry name" value="HTHLUXR"/>
</dbReference>
<dbReference type="EMBL" id="BAAAGX010000003">
    <property type="protein sequence ID" value="GAA0222251.1"/>
    <property type="molecule type" value="Genomic_DNA"/>
</dbReference>
<organism evidence="2 3">
    <name type="scientific">Cryptosporangium japonicum</name>
    <dbReference type="NCBI Taxonomy" id="80872"/>
    <lineage>
        <taxon>Bacteria</taxon>
        <taxon>Bacillati</taxon>
        <taxon>Actinomycetota</taxon>
        <taxon>Actinomycetes</taxon>
        <taxon>Cryptosporangiales</taxon>
        <taxon>Cryptosporangiaceae</taxon>
        <taxon>Cryptosporangium</taxon>
    </lineage>
</organism>
<evidence type="ECO:0000313" key="3">
    <source>
        <dbReference type="Proteomes" id="UP001500967"/>
    </source>
</evidence>